<keyword evidence="5 9" id="KW-0697">Rotamase</keyword>
<evidence type="ECO:0000256" key="5">
    <source>
        <dbReference type="ARBA" id="ARBA00023110"/>
    </source>
</evidence>
<evidence type="ECO:0000256" key="7">
    <source>
        <dbReference type="ARBA" id="ARBA00023235"/>
    </source>
</evidence>
<evidence type="ECO:0000313" key="13">
    <source>
        <dbReference type="EMBL" id="QQG66182.1"/>
    </source>
</evidence>
<evidence type="ECO:0000256" key="4">
    <source>
        <dbReference type="ARBA" id="ARBA00016902"/>
    </source>
</evidence>
<dbReference type="Proteomes" id="UP000596092">
    <property type="component" value="Chromosome"/>
</dbReference>
<dbReference type="NCBIfam" id="TIGR00115">
    <property type="entry name" value="tig"/>
    <property type="match status" value="1"/>
</dbReference>
<dbReference type="InterPro" id="IPR046357">
    <property type="entry name" value="PPIase_dom_sf"/>
</dbReference>
<comment type="similarity">
    <text evidence="2 9">Belongs to the FKBP-type PPIase family. Tig subfamily.</text>
</comment>
<accession>A0A7T5VEB0</accession>
<dbReference type="InterPro" id="IPR001179">
    <property type="entry name" value="PPIase_FKBP_dom"/>
</dbReference>
<evidence type="ECO:0000256" key="9">
    <source>
        <dbReference type="HAMAP-Rule" id="MF_00303"/>
    </source>
</evidence>
<dbReference type="GO" id="GO:0043022">
    <property type="term" value="F:ribosome binding"/>
    <property type="evidence" value="ECO:0007669"/>
    <property type="project" value="TreeGrafter"/>
</dbReference>
<dbReference type="PANTHER" id="PTHR30560:SF3">
    <property type="entry name" value="TRIGGER FACTOR-LIKE PROTEIN TIG, CHLOROPLASTIC"/>
    <property type="match status" value="1"/>
</dbReference>
<proteinExistence type="inferred from homology"/>
<evidence type="ECO:0000256" key="3">
    <source>
        <dbReference type="ARBA" id="ARBA00013194"/>
    </source>
</evidence>
<comment type="function">
    <text evidence="9">Involved in protein export. Acts as a chaperone by maintaining the newly synthesized protein in an open conformation. Functions as a peptidyl-prolyl cis-trans isomerase.</text>
</comment>
<sequence length="440" mass="51011">MDIVVEQISELTRKLTITLPKETVEPALAKAYAKINKEVKLKGFRRGKIPQSVLEKNFKEQVQGETGEKFVQETYFDAVEQEKLDPVVHPEITEHRFPEDGSFVYVAMVDIKPQFELKEYKGLEVEKPVITVNDEEVDKEIKLLQRHQAMLQTAEEGHTIALDDVAVVDFQGFHNGKAMKEVFNENFTVDIGMHRLGKEFEEKLIGLKSGDKTLYEITFPDDYPNPLLAGKNVEFKVDVKDVKVRIKPELDDEFAKDIKPELNTLAELKEDIRKRLQKEKDDALQGDVDDQLMHRLIELNPFEVPQRLVNFEIQEMLKQTEENLKRSGLSFESAGIDLNDLVEKNREIAVKRVKGDFILKKVAEVEEIKIADEDIQRGYQRIADQYRMTVDEVKKYFKRREEILPFMNELHNEKILNFLREQANIKEVPPVQETTEQAAS</sequence>
<dbReference type="Pfam" id="PF05697">
    <property type="entry name" value="Trigger_N"/>
    <property type="match status" value="1"/>
</dbReference>
<dbReference type="InterPro" id="IPR008881">
    <property type="entry name" value="Trigger_fac_ribosome-bd_bac"/>
</dbReference>
<evidence type="ECO:0000259" key="12">
    <source>
        <dbReference type="Pfam" id="PF05698"/>
    </source>
</evidence>
<feature type="domain" description="Trigger factor ribosome-binding bacterial" evidence="11">
    <location>
        <begin position="1"/>
        <end position="142"/>
    </location>
</feature>
<dbReference type="Pfam" id="PF05698">
    <property type="entry name" value="Trigger_C"/>
    <property type="match status" value="1"/>
</dbReference>
<dbReference type="GO" id="GO:0051301">
    <property type="term" value="P:cell division"/>
    <property type="evidence" value="ECO:0007669"/>
    <property type="project" value="UniProtKB-KW"/>
</dbReference>
<reference evidence="13 14" key="1">
    <citation type="submission" date="2020-05" db="EMBL/GenBank/DDBJ databases">
        <title>Complete genome of Desulfobulbus oligotrophicus.</title>
        <authorList>
            <person name="Podar M."/>
        </authorList>
    </citation>
    <scope>NUCLEOTIDE SEQUENCE [LARGE SCALE GENOMIC DNA]</scope>
    <source>
        <strain evidence="13 14">Prop6</strain>
    </source>
</reference>
<comment type="domain">
    <text evidence="9">Consists of 3 domains; the N-terminus binds the ribosome, the middle domain has PPIase activity, while the C-terminus has intrinsic chaperone activity on its own.</text>
</comment>
<evidence type="ECO:0000259" key="10">
    <source>
        <dbReference type="Pfam" id="PF00254"/>
    </source>
</evidence>
<dbReference type="SUPFAM" id="SSF102735">
    <property type="entry name" value="Trigger factor ribosome-binding domain"/>
    <property type="match status" value="1"/>
</dbReference>
<dbReference type="InterPro" id="IPR008880">
    <property type="entry name" value="Trigger_fac_C"/>
</dbReference>
<dbReference type="GO" id="GO:0044183">
    <property type="term" value="F:protein folding chaperone"/>
    <property type="evidence" value="ECO:0007669"/>
    <property type="project" value="TreeGrafter"/>
</dbReference>
<evidence type="ECO:0000256" key="6">
    <source>
        <dbReference type="ARBA" id="ARBA00023186"/>
    </source>
</evidence>
<dbReference type="Pfam" id="PF00254">
    <property type="entry name" value="FKBP_C"/>
    <property type="match status" value="1"/>
</dbReference>
<dbReference type="SUPFAM" id="SSF54534">
    <property type="entry name" value="FKBP-like"/>
    <property type="match status" value="1"/>
</dbReference>
<organism evidence="13 14">
    <name type="scientific">Desulfobulbus oligotrophicus</name>
    <dbReference type="NCBI Taxonomy" id="1909699"/>
    <lineage>
        <taxon>Bacteria</taxon>
        <taxon>Pseudomonadati</taxon>
        <taxon>Thermodesulfobacteriota</taxon>
        <taxon>Desulfobulbia</taxon>
        <taxon>Desulfobulbales</taxon>
        <taxon>Desulfobulbaceae</taxon>
        <taxon>Desulfobulbus</taxon>
    </lineage>
</organism>
<dbReference type="GO" id="GO:0005737">
    <property type="term" value="C:cytoplasm"/>
    <property type="evidence" value="ECO:0007669"/>
    <property type="project" value="UniProtKB-SubCell"/>
</dbReference>
<dbReference type="InterPro" id="IPR037041">
    <property type="entry name" value="Trigger_fac_C_sf"/>
</dbReference>
<dbReference type="Gene3D" id="1.10.3120.10">
    <property type="entry name" value="Trigger factor, C-terminal domain"/>
    <property type="match status" value="1"/>
</dbReference>
<dbReference type="InterPro" id="IPR036611">
    <property type="entry name" value="Trigger_fac_ribosome-bd_sf"/>
</dbReference>
<dbReference type="SUPFAM" id="SSF109998">
    <property type="entry name" value="Triger factor/SurA peptide-binding domain-like"/>
    <property type="match status" value="1"/>
</dbReference>
<keyword evidence="9" id="KW-0132">Cell division</keyword>
<evidence type="ECO:0000256" key="2">
    <source>
        <dbReference type="ARBA" id="ARBA00005464"/>
    </source>
</evidence>
<dbReference type="PIRSF" id="PIRSF003095">
    <property type="entry name" value="Trigger_factor"/>
    <property type="match status" value="1"/>
</dbReference>
<dbReference type="PANTHER" id="PTHR30560">
    <property type="entry name" value="TRIGGER FACTOR CHAPERONE AND PEPTIDYL-PROLYL CIS/TRANS ISOMERASE"/>
    <property type="match status" value="1"/>
</dbReference>
<dbReference type="EMBL" id="CP054140">
    <property type="protein sequence ID" value="QQG66182.1"/>
    <property type="molecule type" value="Genomic_DNA"/>
</dbReference>
<feature type="domain" description="PPIase FKBP-type" evidence="10">
    <location>
        <begin position="162"/>
        <end position="239"/>
    </location>
</feature>
<dbReference type="GO" id="GO:0003755">
    <property type="term" value="F:peptidyl-prolyl cis-trans isomerase activity"/>
    <property type="evidence" value="ECO:0007669"/>
    <property type="project" value="UniProtKB-UniRule"/>
</dbReference>
<keyword evidence="6 9" id="KW-0143">Chaperone</keyword>
<evidence type="ECO:0000313" key="14">
    <source>
        <dbReference type="Proteomes" id="UP000596092"/>
    </source>
</evidence>
<comment type="catalytic activity">
    <reaction evidence="1 9">
        <text>[protein]-peptidylproline (omega=180) = [protein]-peptidylproline (omega=0)</text>
        <dbReference type="Rhea" id="RHEA:16237"/>
        <dbReference type="Rhea" id="RHEA-COMP:10747"/>
        <dbReference type="Rhea" id="RHEA-COMP:10748"/>
        <dbReference type="ChEBI" id="CHEBI:83833"/>
        <dbReference type="ChEBI" id="CHEBI:83834"/>
        <dbReference type="EC" id="5.2.1.8"/>
    </reaction>
</comment>
<dbReference type="GO" id="GO:0051083">
    <property type="term" value="P:'de novo' cotranslational protein folding"/>
    <property type="evidence" value="ECO:0007669"/>
    <property type="project" value="TreeGrafter"/>
</dbReference>
<evidence type="ECO:0000259" key="11">
    <source>
        <dbReference type="Pfam" id="PF05697"/>
    </source>
</evidence>
<dbReference type="GO" id="GO:0015031">
    <property type="term" value="P:protein transport"/>
    <property type="evidence" value="ECO:0007669"/>
    <property type="project" value="UniProtKB-UniRule"/>
</dbReference>
<dbReference type="InterPro" id="IPR005215">
    <property type="entry name" value="Trig_fac"/>
</dbReference>
<comment type="subcellular location">
    <subcellularLocation>
        <location evidence="9">Cytoplasm</location>
    </subcellularLocation>
    <text evidence="9">About half TF is bound to the ribosome near the polypeptide exit tunnel while the other half is free in the cytoplasm.</text>
</comment>
<name>A0A7T5VEB0_9BACT</name>
<dbReference type="AlphaFoldDB" id="A0A7T5VEB0"/>
<keyword evidence="14" id="KW-1185">Reference proteome</keyword>
<dbReference type="KEGG" id="dog:HP555_10060"/>
<keyword evidence="9" id="KW-0131">Cell cycle</keyword>
<dbReference type="HAMAP" id="MF_00303">
    <property type="entry name" value="Trigger_factor_Tig"/>
    <property type="match status" value="1"/>
</dbReference>
<keyword evidence="7 9" id="KW-0413">Isomerase</keyword>
<gene>
    <name evidence="9 13" type="primary">tig</name>
    <name evidence="13" type="ORF">HP555_10060</name>
</gene>
<dbReference type="EC" id="5.2.1.8" evidence="3 9"/>
<keyword evidence="9" id="KW-0963">Cytoplasm</keyword>
<dbReference type="Gene3D" id="3.30.70.1050">
    <property type="entry name" value="Trigger factor ribosome-binding domain"/>
    <property type="match status" value="1"/>
</dbReference>
<protein>
    <recommendedName>
        <fullName evidence="4 9">Trigger factor</fullName>
        <shortName evidence="9">TF</shortName>
        <ecNumber evidence="3 9">5.2.1.8</ecNumber>
    </recommendedName>
    <alternativeName>
        <fullName evidence="8 9">PPIase</fullName>
    </alternativeName>
</protein>
<feature type="domain" description="Trigger factor C-terminal" evidence="12">
    <location>
        <begin position="264"/>
        <end position="419"/>
    </location>
</feature>
<dbReference type="Gene3D" id="3.10.50.40">
    <property type="match status" value="1"/>
</dbReference>
<evidence type="ECO:0000256" key="1">
    <source>
        <dbReference type="ARBA" id="ARBA00000971"/>
    </source>
</evidence>
<dbReference type="InterPro" id="IPR027304">
    <property type="entry name" value="Trigger_fact/SurA_dom_sf"/>
</dbReference>
<evidence type="ECO:0000256" key="8">
    <source>
        <dbReference type="ARBA" id="ARBA00029986"/>
    </source>
</evidence>
<dbReference type="GO" id="GO:0043335">
    <property type="term" value="P:protein unfolding"/>
    <property type="evidence" value="ECO:0007669"/>
    <property type="project" value="TreeGrafter"/>
</dbReference>